<dbReference type="Gene3D" id="1.10.287.10">
    <property type="entry name" value="S15/NS1, RNA-binding"/>
    <property type="match status" value="1"/>
</dbReference>
<dbReference type="GO" id="GO:0005634">
    <property type="term" value="C:nucleus"/>
    <property type="evidence" value="ECO:0007669"/>
    <property type="project" value="UniProtKB-SubCell"/>
</dbReference>
<reference evidence="10" key="1">
    <citation type="submission" date="2020-06" db="EMBL/GenBank/DDBJ databases">
        <title>Draft genome of Bugula neritina, a colonial animal packing powerful symbionts and potential medicines.</title>
        <authorList>
            <person name="Rayko M."/>
        </authorList>
    </citation>
    <scope>NUCLEOTIDE SEQUENCE [LARGE SCALE GENOMIC DNA]</scope>
    <source>
        <strain evidence="10">Kwan_BN1</strain>
    </source>
</reference>
<dbReference type="InterPro" id="IPR001357">
    <property type="entry name" value="BRCT_dom"/>
</dbReference>
<dbReference type="Gene3D" id="3.40.50.1000">
    <property type="entry name" value="HAD superfamily/HAD-like"/>
    <property type="match status" value="1"/>
</dbReference>
<comment type="catalytic activity">
    <reaction evidence="5 6">
        <text>O-phospho-L-threonyl-[protein] + H2O = L-threonyl-[protein] + phosphate</text>
        <dbReference type="Rhea" id="RHEA:47004"/>
        <dbReference type="Rhea" id="RHEA-COMP:11060"/>
        <dbReference type="Rhea" id="RHEA-COMP:11605"/>
        <dbReference type="ChEBI" id="CHEBI:15377"/>
        <dbReference type="ChEBI" id="CHEBI:30013"/>
        <dbReference type="ChEBI" id="CHEBI:43474"/>
        <dbReference type="ChEBI" id="CHEBI:61977"/>
        <dbReference type="EC" id="3.1.3.16"/>
    </reaction>
</comment>
<feature type="compositionally biased region" description="Polar residues" evidence="7">
    <location>
        <begin position="421"/>
        <end position="434"/>
    </location>
</feature>
<dbReference type="NCBIfam" id="TIGR02250">
    <property type="entry name" value="FCP1_euk"/>
    <property type="match status" value="1"/>
</dbReference>
<dbReference type="EC" id="3.1.3.16" evidence="6"/>
<dbReference type="EMBL" id="VXIV02000399">
    <property type="protein sequence ID" value="KAF6038550.1"/>
    <property type="molecule type" value="Genomic_DNA"/>
</dbReference>
<dbReference type="PANTHER" id="PTHR23081">
    <property type="entry name" value="RNA POLYMERASE II CTD PHOSPHATASE"/>
    <property type="match status" value="1"/>
</dbReference>
<comment type="catalytic activity">
    <reaction evidence="4 6">
        <text>O-phospho-L-seryl-[protein] + H2O = L-seryl-[protein] + phosphate</text>
        <dbReference type="Rhea" id="RHEA:20629"/>
        <dbReference type="Rhea" id="RHEA-COMP:9863"/>
        <dbReference type="Rhea" id="RHEA-COMP:11604"/>
        <dbReference type="ChEBI" id="CHEBI:15377"/>
        <dbReference type="ChEBI" id="CHEBI:29999"/>
        <dbReference type="ChEBI" id="CHEBI:43474"/>
        <dbReference type="ChEBI" id="CHEBI:83421"/>
        <dbReference type="EC" id="3.1.3.16"/>
    </reaction>
</comment>
<evidence type="ECO:0000313" key="10">
    <source>
        <dbReference type="EMBL" id="KAF6038550.1"/>
    </source>
</evidence>
<evidence type="ECO:0000256" key="4">
    <source>
        <dbReference type="ARBA" id="ARBA00047761"/>
    </source>
</evidence>
<proteinExistence type="predicted"/>
<dbReference type="Gene3D" id="3.40.50.10190">
    <property type="entry name" value="BRCT domain"/>
    <property type="match status" value="1"/>
</dbReference>
<dbReference type="AlphaFoldDB" id="A0A7J7KIL8"/>
<dbReference type="InterPro" id="IPR011947">
    <property type="entry name" value="FCP1_euk"/>
</dbReference>
<dbReference type="PROSITE" id="PS50969">
    <property type="entry name" value="FCP1"/>
    <property type="match status" value="1"/>
</dbReference>
<keyword evidence="3 6" id="KW-0539">Nucleus</keyword>
<dbReference type="Proteomes" id="UP000593567">
    <property type="component" value="Unassembled WGS sequence"/>
</dbReference>
<dbReference type="CDD" id="cd07521">
    <property type="entry name" value="HAD_FCP1-like"/>
    <property type="match status" value="1"/>
</dbReference>
<dbReference type="PROSITE" id="PS50172">
    <property type="entry name" value="BRCT"/>
    <property type="match status" value="1"/>
</dbReference>
<evidence type="ECO:0000256" key="1">
    <source>
        <dbReference type="ARBA" id="ARBA00004123"/>
    </source>
</evidence>
<evidence type="ECO:0000259" key="9">
    <source>
        <dbReference type="PROSITE" id="PS50969"/>
    </source>
</evidence>
<dbReference type="SMART" id="SM00577">
    <property type="entry name" value="CPDc"/>
    <property type="match status" value="1"/>
</dbReference>
<comment type="subcellular location">
    <subcellularLocation>
        <location evidence="1 6">Nucleus</location>
    </subcellularLocation>
</comment>
<feature type="compositionally biased region" description="Low complexity" evidence="7">
    <location>
        <begin position="814"/>
        <end position="823"/>
    </location>
</feature>
<dbReference type="PANTHER" id="PTHR23081:SF36">
    <property type="entry name" value="RNA POLYMERASE II SUBUNIT A C-TERMINAL DOMAIN PHOSPHATASE"/>
    <property type="match status" value="1"/>
</dbReference>
<evidence type="ECO:0000256" key="5">
    <source>
        <dbReference type="ARBA" id="ARBA00048336"/>
    </source>
</evidence>
<feature type="region of interest" description="Disordered" evidence="7">
    <location>
        <begin position="721"/>
        <end position="823"/>
    </location>
</feature>
<feature type="compositionally biased region" description="Acidic residues" evidence="7">
    <location>
        <begin position="721"/>
        <end position="732"/>
    </location>
</feature>
<comment type="function">
    <text evidence="6">This promotes the activity of RNA polymerase II.</text>
</comment>
<feature type="compositionally biased region" description="Basic and acidic residues" evidence="7">
    <location>
        <begin position="776"/>
        <end position="791"/>
    </location>
</feature>
<evidence type="ECO:0000256" key="7">
    <source>
        <dbReference type="SAM" id="MobiDB-lite"/>
    </source>
</evidence>
<evidence type="ECO:0000256" key="6">
    <source>
        <dbReference type="RuleBase" id="RU366066"/>
    </source>
</evidence>
<gene>
    <name evidence="10" type="ORF">EB796_003147</name>
</gene>
<dbReference type="CDD" id="cd17729">
    <property type="entry name" value="BRCT_CTDP1"/>
    <property type="match status" value="1"/>
</dbReference>
<dbReference type="InterPro" id="IPR004274">
    <property type="entry name" value="FCP1_dom"/>
</dbReference>
<sequence>MSAVSKALSLRSPASAVIEIVKWKVRKGSKVDPGSILMTYKFDGQNEIRKLKSQQIGSVLELLKSEGDKVQPSQQILKLVGCSHSIVIKDMCAECGKDLRPENEELSVEDTNTSNKMKPSVSMVHSVPELVVTDKHAEEIGKADVQRLRKSRKLVLLVDLDQTLIHTTTDNVPNNLKGVHHFQMSGVWYHTKYRPGTEKFLQTVSKYYELHIVTFGVRLYAHTIARLMDPEGKYFSHRILSRDELVDANTKKANLKSLFPCGEDMVAIIDDREDVWNYSSNVIAVLPYKFFKGTGDINSPNKQPKPAPSEKASNTDTPAKTGLDTPLYVDVNLPESNQDDDSDGGDSSTVANQNSSTNESTNPDKSGSGKRDAACMLPEDSEEPQEKKIRADVECKEECNDNLTKDSESLPKPSADETTKQEVNSENIPASSSTDEPETVDNTESVSPPSKDSGTSVESKEPVEVEWEDKDTYLERLTDILVDCHQEFYKRDCEPKSKSPGKRTKAKASLSQQTVASVLSANRKEVLEGCVLAFSGLFPQSISLYHSLAYSIATKLGAQVAVNVEDNVTHLVASRLGTKKVRQAASNPSCTIVHPDWLWLTWYNFQRENELQHILTKDNEVPEPKPGNSNLPLMCGNYDPSFGRKRKVPESVEVNEDEIRKAMIADIESEYEEGYDDDTIILQREDNSVEAEEPRRRFSDTLNPIMHFDNDELDAMGAEIEGELSSSEDSDEEACRDKELRKKVLSSDEHESDSGESLSNDYPKGWGPRNRRRRSSPHDSYDELHEEEYMRMQEAAENSPMEINSSDSEEDDAMAAALDNMLS</sequence>
<dbReference type="InterPro" id="IPR036412">
    <property type="entry name" value="HAD-like_sf"/>
</dbReference>
<feature type="compositionally biased region" description="Polar residues" evidence="7">
    <location>
        <begin position="349"/>
        <end position="365"/>
    </location>
</feature>
<dbReference type="GO" id="GO:0008420">
    <property type="term" value="F:RNA polymerase II CTD heptapeptide repeat phosphatase activity"/>
    <property type="evidence" value="ECO:0007669"/>
    <property type="project" value="UniProtKB-UniRule"/>
</dbReference>
<feature type="compositionally biased region" description="Polar residues" evidence="7">
    <location>
        <begin position="442"/>
        <end position="457"/>
    </location>
</feature>
<feature type="compositionally biased region" description="Basic and acidic residues" evidence="7">
    <location>
        <begin position="384"/>
        <end position="420"/>
    </location>
</feature>
<dbReference type="Gene3D" id="2.40.50.100">
    <property type="match status" value="1"/>
</dbReference>
<feature type="domain" description="FCP1 homology" evidence="9">
    <location>
        <begin position="149"/>
        <end position="310"/>
    </location>
</feature>
<dbReference type="OrthoDB" id="10249888at2759"/>
<feature type="region of interest" description="Disordered" evidence="7">
    <location>
        <begin position="684"/>
        <end position="703"/>
    </location>
</feature>
<evidence type="ECO:0000256" key="3">
    <source>
        <dbReference type="ARBA" id="ARBA00023242"/>
    </source>
</evidence>
<feature type="region of interest" description="Disordered" evidence="7">
    <location>
        <begin position="295"/>
        <end position="466"/>
    </location>
</feature>
<evidence type="ECO:0000313" key="11">
    <source>
        <dbReference type="Proteomes" id="UP000593567"/>
    </source>
</evidence>
<accession>A0A7J7KIL8</accession>
<name>A0A7J7KIL8_BUGNE</name>
<keyword evidence="11" id="KW-1185">Reference proteome</keyword>
<dbReference type="InterPro" id="IPR039189">
    <property type="entry name" value="Fcp1"/>
</dbReference>
<dbReference type="InterPro" id="IPR023214">
    <property type="entry name" value="HAD_sf"/>
</dbReference>
<keyword evidence="2 6" id="KW-0378">Hydrolase</keyword>
<dbReference type="SUPFAM" id="SSF56784">
    <property type="entry name" value="HAD-like"/>
    <property type="match status" value="1"/>
</dbReference>
<evidence type="ECO:0000259" key="8">
    <source>
        <dbReference type="PROSITE" id="PS50172"/>
    </source>
</evidence>
<comment type="caution">
    <text evidence="10">The sequence shown here is derived from an EMBL/GenBank/DDBJ whole genome shotgun (WGS) entry which is preliminary data.</text>
</comment>
<feature type="compositionally biased region" description="Basic and acidic residues" evidence="7">
    <location>
        <begin position="733"/>
        <end position="753"/>
    </location>
</feature>
<organism evidence="10 11">
    <name type="scientific">Bugula neritina</name>
    <name type="common">Brown bryozoan</name>
    <name type="synonym">Sertularia neritina</name>
    <dbReference type="NCBI Taxonomy" id="10212"/>
    <lineage>
        <taxon>Eukaryota</taxon>
        <taxon>Metazoa</taxon>
        <taxon>Spiralia</taxon>
        <taxon>Lophotrochozoa</taxon>
        <taxon>Bryozoa</taxon>
        <taxon>Gymnolaemata</taxon>
        <taxon>Cheilostomatida</taxon>
        <taxon>Flustrina</taxon>
        <taxon>Buguloidea</taxon>
        <taxon>Bugulidae</taxon>
        <taxon>Bugula</taxon>
    </lineage>
</organism>
<protein>
    <recommendedName>
        <fullName evidence="6">RNA polymerase II subunit A C-terminal domain phosphatase</fullName>
        <ecNumber evidence="6">3.1.3.16</ecNumber>
    </recommendedName>
</protein>
<dbReference type="SUPFAM" id="SSF52113">
    <property type="entry name" value="BRCT domain"/>
    <property type="match status" value="1"/>
</dbReference>
<feature type="compositionally biased region" description="Basic and acidic residues" evidence="7">
    <location>
        <begin position="684"/>
        <end position="699"/>
    </location>
</feature>
<dbReference type="InterPro" id="IPR036420">
    <property type="entry name" value="BRCT_dom_sf"/>
</dbReference>
<dbReference type="Pfam" id="PF03031">
    <property type="entry name" value="NIF"/>
    <property type="match status" value="1"/>
</dbReference>
<feature type="domain" description="BRCT" evidence="8">
    <location>
        <begin position="522"/>
        <end position="598"/>
    </location>
</feature>
<dbReference type="SMART" id="SM00292">
    <property type="entry name" value="BRCT"/>
    <property type="match status" value="1"/>
</dbReference>
<evidence type="ECO:0000256" key="2">
    <source>
        <dbReference type="ARBA" id="ARBA00022801"/>
    </source>
</evidence>
<dbReference type="Pfam" id="PF00533">
    <property type="entry name" value="BRCT"/>
    <property type="match status" value="1"/>
</dbReference>